<feature type="transmembrane region" description="Helical" evidence="4">
    <location>
        <begin position="149"/>
        <end position="173"/>
    </location>
</feature>
<evidence type="ECO:0000256" key="4">
    <source>
        <dbReference type="SAM" id="Phobius"/>
    </source>
</evidence>
<dbReference type="AlphaFoldDB" id="A0A1Y5SBE6"/>
<reference evidence="5 6" key="1">
    <citation type="submission" date="2017-03" db="EMBL/GenBank/DDBJ databases">
        <authorList>
            <person name="Afonso C.L."/>
            <person name="Miller P.J."/>
            <person name="Scott M.A."/>
            <person name="Spackman E."/>
            <person name="Goraichik I."/>
            <person name="Dimitrov K.M."/>
            <person name="Suarez D.L."/>
            <person name="Swayne D.E."/>
        </authorList>
    </citation>
    <scope>NUCLEOTIDE SEQUENCE [LARGE SCALE GENOMIC DNA]</scope>
    <source>
        <strain evidence="5 6">CECT 8397</strain>
    </source>
</reference>
<organism evidence="5 6">
    <name type="scientific">Pseudooctadecabacter jejudonensis</name>
    <dbReference type="NCBI Taxonomy" id="1391910"/>
    <lineage>
        <taxon>Bacteria</taxon>
        <taxon>Pseudomonadati</taxon>
        <taxon>Pseudomonadota</taxon>
        <taxon>Alphaproteobacteria</taxon>
        <taxon>Rhodobacterales</taxon>
        <taxon>Paracoccaceae</taxon>
        <taxon>Pseudooctadecabacter</taxon>
    </lineage>
</organism>
<name>A0A1Y5SBE6_9RHOB</name>
<dbReference type="GO" id="GO:0005886">
    <property type="term" value="C:plasma membrane"/>
    <property type="evidence" value="ECO:0007669"/>
    <property type="project" value="UniProtKB-SubCell"/>
</dbReference>
<keyword evidence="4" id="KW-0472">Membrane</keyword>
<comment type="subcellular location">
    <subcellularLocation>
        <location evidence="1">Cell inner membrane</location>
        <topology evidence="1">Multi-pass membrane protein</topology>
    </subcellularLocation>
</comment>
<keyword evidence="6" id="KW-1185">Reference proteome</keyword>
<protein>
    <submittedName>
        <fullName evidence="5">ABC-2 type transporter</fullName>
    </submittedName>
</protein>
<evidence type="ECO:0000256" key="2">
    <source>
        <dbReference type="ARBA" id="ARBA00007783"/>
    </source>
</evidence>
<gene>
    <name evidence="5" type="ORF">PSJ8397_01672</name>
</gene>
<keyword evidence="4" id="KW-1133">Transmembrane helix</keyword>
<evidence type="ECO:0000313" key="6">
    <source>
        <dbReference type="Proteomes" id="UP000193623"/>
    </source>
</evidence>
<dbReference type="PANTHER" id="PTHR30413">
    <property type="entry name" value="INNER MEMBRANE TRANSPORT PERMEASE"/>
    <property type="match status" value="1"/>
</dbReference>
<feature type="transmembrane region" description="Helical" evidence="4">
    <location>
        <begin position="72"/>
        <end position="92"/>
    </location>
</feature>
<proteinExistence type="inferred from homology"/>
<dbReference type="OrthoDB" id="7835223at2"/>
<evidence type="ECO:0000313" key="5">
    <source>
        <dbReference type="EMBL" id="SLN34165.1"/>
    </source>
</evidence>
<feature type="transmembrane region" description="Helical" evidence="4">
    <location>
        <begin position="112"/>
        <end position="137"/>
    </location>
</feature>
<accession>A0A1Y5SBE6</accession>
<dbReference type="GO" id="GO:0015920">
    <property type="term" value="P:lipopolysaccharide transport"/>
    <property type="evidence" value="ECO:0007669"/>
    <property type="project" value="TreeGrafter"/>
</dbReference>
<evidence type="ECO:0000256" key="1">
    <source>
        <dbReference type="ARBA" id="ARBA00004429"/>
    </source>
</evidence>
<feature type="transmembrane region" description="Helical" evidence="4">
    <location>
        <begin position="242"/>
        <end position="260"/>
    </location>
</feature>
<comment type="similarity">
    <text evidence="2">Belongs to the ABC-2 integral membrane protein family.</text>
</comment>
<dbReference type="EMBL" id="FWFT01000002">
    <property type="protein sequence ID" value="SLN34165.1"/>
    <property type="molecule type" value="Genomic_DNA"/>
</dbReference>
<dbReference type="Proteomes" id="UP000193623">
    <property type="component" value="Unassembled WGS sequence"/>
</dbReference>
<dbReference type="RefSeq" id="WP_085864087.1">
    <property type="nucleotide sequence ID" value="NZ_FWFT01000002.1"/>
</dbReference>
<dbReference type="PANTHER" id="PTHR30413:SF8">
    <property type="entry name" value="TRANSPORT PERMEASE PROTEIN"/>
    <property type="match status" value="1"/>
</dbReference>
<keyword evidence="4" id="KW-0812">Transmembrane</keyword>
<sequence length="273" mass="30310">MFEARRPTTRSRSALNILELIYHSIVRNIRSSHRNALVGLILNMLQAMILVAAFYTMFTILGVRKIAIRGDFLVYIMTGIFMYITHIKAVGAVAGSEGPTSAMMLHAPMNTIIAIASSALSSLYIQVLSLSTVLYLYHAILEPITIHQPIGAFAMLLVAWFTGVAAGVVFLAIKPWAPEVVSVIQLIYMRANMIASGKMFVANTLPSSMLVMFDWNPLFHAIDQARGFAFINYNPHFSSIEYPLKVGVTLLMIGLMLEFYTRRRVSTSWAAGK</sequence>
<keyword evidence="3" id="KW-0813">Transport</keyword>
<feature type="transmembrane region" description="Helical" evidence="4">
    <location>
        <begin position="36"/>
        <end position="60"/>
    </location>
</feature>
<evidence type="ECO:0000256" key="3">
    <source>
        <dbReference type="ARBA" id="ARBA00022448"/>
    </source>
</evidence>